<dbReference type="InterPro" id="IPR011495">
    <property type="entry name" value="Sig_transdc_His_kin_sub2_dim/P"/>
</dbReference>
<keyword evidence="3" id="KW-0597">Phosphoprotein</keyword>
<accession>F7XM02</accession>
<dbReference type="InterPro" id="IPR036890">
    <property type="entry name" value="HATPase_C_sf"/>
</dbReference>
<evidence type="ECO:0000256" key="6">
    <source>
        <dbReference type="ARBA" id="ARBA00022777"/>
    </source>
</evidence>
<dbReference type="SMART" id="SM00091">
    <property type="entry name" value="PAS"/>
    <property type="match status" value="2"/>
</dbReference>
<dbReference type="STRING" id="679901.Mzhil_1077"/>
<feature type="domain" description="Histidine kinase" evidence="10">
    <location>
        <begin position="484"/>
        <end position="676"/>
    </location>
</feature>
<dbReference type="InterPro" id="IPR000700">
    <property type="entry name" value="PAS-assoc_C"/>
</dbReference>
<evidence type="ECO:0000256" key="4">
    <source>
        <dbReference type="ARBA" id="ARBA00022679"/>
    </source>
</evidence>
<comment type="catalytic activity">
    <reaction evidence="1">
        <text>ATP + protein L-histidine = ADP + protein N-phospho-L-histidine.</text>
        <dbReference type="EC" id="2.7.13.3"/>
    </reaction>
</comment>
<dbReference type="HOGENOM" id="CLU_000445_114_58_2"/>
<dbReference type="KEGG" id="mzh:Mzhil_1077"/>
<dbReference type="InterPro" id="IPR003594">
    <property type="entry name" value="HATPase_dom"/>
</dbReference>
<dbReference type="InterPro" id="IPR035965">
    <property type="entry name" value="PAS-like_dom_sf"/>
</dbReference>
<dbReference type="Pfam" id="PF13188">
    <property type="entry name" value="PAS_8"/>
    <property type="match status" value="1"/>
</dbReference>
<evidence type="ECO:0000256" key="3">
    <source>
        <dbReference type="ARBA" id="ARBA00022553"/>
    </source>
</evidence>
<keyword evidence="9" id="KW-1133">Transmembrane helix</keyword>
<keyword evidence="14" id="KW-1185">Reference proteome</keyword>
<dbReference type="Pfam" id="PF08447">
    <property type="entry name" value="PAS_3"/>
    <property type="match status" value="1"/>
</dbReference>
<dbReference type="GO" id="GO:0005524">
    <property type="term" value="F:ATP binding"/>
    <property type="evidence" value="ECO:0007669"/>
    <property type="project" value="UniProtKB-KW"/>
</dbReference>
<keyword evidence="8" id="KW-0843">Virulence</keyword>
<feature type="transmembrane region" description="Helical" evidence="9">
    <location>
        <begin position="6"/>
        <end position="30"/>
    </location>
</feature>
<dbReference type="Pfam" id="PF02518">
    <property type="entry name" value="HATPase_c"/>
    <property type="match status" value="1"/>
</dbReference>
<keyword evidence="7" id="KW-0067">ATP-binding</keyword>
<keyword evidence="9" id="KW-0472">Membrane</keyword>
<evidence type="ECO:0000313" key="13">
    <source>
        <dbReference type="EMBL" id="AEH60933.1"/>
    </source>
</evidence>
<feature type="domain" description="PAC" evidence="12">
    <location>
        <begin position="296"/>
        <end position="352"/>
    </location>
</feature>
<dbReference type="PROSITE" id="PS50112">
    <property type="entry name" value="PAS"/>
    <property type="match status" value="1"/>
</dbReference>
<keyword evidence="9" id="KW-0812">Transmembrane</keyword>
<organism evidence="13 14">
    <name type="scientific">Methanosalsum zhilinae (strain DSM 4017 / NBRC 107636 / OCM 62 / WeN5)</name>
    <name type="common">Methanohalophilus zhilinae</name>
    <dbReference type="NCBI Taxonomy" id="679901"/>
    <lineage>
        <taxon>Archaea</taxon>
        <taxon>Methanobacteriati</taxon>
        <taxon>Methanobacteriota</taxon>
        <taxon>Stenosarchaea group</taxon>
        <taxon>Methanomicrobia</taxon>
        <taxon>Methanosarcinales</taxon>
        <taxon>Methanosarcinaceae</taxon>
        <taxon>Methanosalsum</taxon>
    </lineage>
</organism>
<dbReference type="SUPFAM" id="SSF55874">
    <property type="entry name" value="ATPase domain of HSP90 chaperone/DNA topoisomerase II/histidine kinase"/>
    <property type="match status" value="1"/>
</dbReference>
<evidence type="ECO:0000256" key="7">
    <source>
        <dbReference type="ARBA" id="ARBA00022840"/>
    </source>
</evidence>
<dbReference type="Pfam" id="PF16927">
    <property type="entry name" value="HisKA_7TM"/>
    <property type="match status" value="1"/>
</dbReference>
<keyword evidence="5" id="KW-0547">Nucleotide-binding</keyword>
<dbReference type="InterPro" id="IPR005467">
    <property type="entry name" value="His_kinase_dom"/>
</dbReference>
<feature type="transmembrane region" description="Helical" evidence="9">
    <location>
        <begin position="214"/>
        <end position="233"/>
    </location>
</feature>
<dbReference type="PROSITE" id="PS50109">
    <property type="entry name" value="HIS_KIN"/>
    <property type="match status" value="1"/>
</dbReference>
<dbReference type="PANTHER" id="PTHR41523">
    <property type="entry name" value="TWO-COMPONENT SYSTEM SENSOR PROTEIN"/>
    <property type="match status" value="1"/>
</dbReference>
<proteinExistence type="predicted"/>
<protein>
    <recommendedName>
        <fullName evidence="2">histidine kinase</fullName>
        <ecNumber evidence="2">2.7.13.3</ecNumber>
    </recommendedName>
</protein>
<dbReference type="NCBIfam" id="TIGR00229">
    <property type="entry name" value="sensory_box"/>
    <property type="match status" value="1"/>
</dbReference>
<dbReference type="CDD" id="cd00130">
    <property type="entry name" value="PAS"/>
    <property type="match status" value="2"/>
</dbReference>
<evidence type="ECO:0000256" key="5">
    <source>
        <dbReference type="ARBA" id="ARBA00022741"/>
    </source>
</evidence>
<name>F7XM02_METZD</name>
<dbReference type="SUPFAM" id="SSF55785">
    <property type="entry name" value="PYP-like sensor domain (PAS domain)"/>
    <property type="match status" value="2"/>
</dbReference>
<dbReference type="InterPro" id="IPR000014">
    <property type="entry name" value="PAS"/>
</dbReference>
<feature type="transmembrane region" description="Helical" evidence="9">
    <location>
        <begin position="69"/>
        <end position="90"/>
    </location>
</feature>
<dbReference type="PROSITE" id="PS50113">
    <property type="entry name" value="PAC"/>
    <property type="match status" value="1"/>
</dbReference>
<dbReference type="PANTHER" id="PTHR41523:SF8">
    <property type="entry name" value="ETHYLENE RESPONSE SENSOR PROTEIN"/>
    <property type="match status" value="1"/>
</dbReference>
<feature type="transmembrane region" description="Helical" evidence="9">
    <location>
        <begin position="37"/>
        <end position="57"/>
    </location>
</feature>
<keyword evidence="4" id="KW-0808">Transferase</keyword>
<dbReference type="Proteomes" id="UP000006622">
    <property type="component" value="Chromosome"/>
</dbReference>
<evidence type="ECO:0000259" key="12">
    <source>
        <dbReference type="PROSITE" id="PS50113"/>
    </source>
</evidence>
<dbReference type="EMBL" id="CP002101">
    <property type="protein sequence ID" value="AEH60933.1"/>
    <property type="molecule type" value="Genomic_DNA"/>
</dbReference>
<evidence type="ECO:0000256" key="2">
    <source>
        <dbReference type="ARBA" id="ARBA00012438"/>
    </source>
</evidence>
<evidence type="ECO:0000256" key="9">
    <source>
        <dbReference type="SAM" id="Phobius"/>
    </source>
</evidence>
<feature type="transmembrane region" description="Helical" evidence="9">
    <location>
        <begin position="148"/>
        <end position="170"/>
    </location>
</feature>
<keyword evidence="6 13" id="KW-0418">Kinase</keyword>
<dbReference type="Pfam" id="PF07568">
    <property type="entry name" value="HisKA_2"/>
    <property type="match status" value="1"/>
</dbReference>
<dbReference type="InterPro" id="IPR013655">
    <property type="entry name" value="PAS_fold_3"/>
</dbReference>
<reference evidence="13" key="1">
    <citation type="submission" date="2010-07" db="EMBL/GenBank/DDBJ databases">
        <title>The complete genome of Methanosalsum zhilinae DSM 4017.</title>
        <authorList>
            <consortium name="US DOE Joint Genome Institute (JGI-PGF)"/>
            <person name="Lucas S."/>
            <person name="Copeland A."/>
            <person name="Lapidus A."/>
            <person name="Glavina del Rio T."/>
            <person name="Dalin E."/>
            <person name="Tice H."/>
            <person name="Bruce D."/>
            <person name="Goodwin L."/>
            <person name="Pitluck S."/>
            <person name="Kyrpides N."/>
            <person name="Mavromatis K."/>
            <person name="Ovchinnikova G."/>
            <person name="Daligault H."/>
            <person name="Detter J.C."/>
            <person name="Han C."/>
            <person name="Tapia R."/>
            <person name="Larimer F."/>
            <person name="Land M."/>
            <person name="Hauser L."/>
            <person name="Markowitz V."/>
            <person name="Cheng J.-F."/>
            <person name="Hugenholtz P."/>
            <person name="Woyke T."/>
            <person name="Wu D."/>
            <person name="Spring S."/>
            <person name="Schueler E."/>
            <person name="Brambilla E."/>
            <person name="Klenk H.-P."/>
            <person name="Eisen J.A."/>
        </authorList>
    </citation>
    <scope>NUCLEOTIDE SEQUENCE</scope>
    <source>
        <strain evidence="13">DSM 4017</strain>
    </source>
</reference>
<evidence type="ECO:0000313" key="14">
    <source>
        <dbReference type="Proteomes" id="UP000006622"/>
    </source>
</evidence>
<evidence type="ECO:0000256" key="8">
    <source>
        <dbReference type="ARBA" id="ARBA00023026"/>
    </source>
</evidence>
<dbReference type="SMART" id="SM00387">
    <property type="entry name" value="HATPase_c"/>
    <property type="match status" value="1"/>
</dbReference>
<feature type="domain" description="PAS" evidence="11">
    <location>
        <begin position="353"/>
        <end position="428"/>
    </location>
</feature>
<evidence type="ECO:0000259" key="11">
    <source>
        <dbReference type="PROSITE" id="PS50112"/>
    </source>
</evidence>
<evidence type="ECO:0000259" key="10">
    <source>
        <dbReference type="PROSITE" id="PS50109"/>
    </source>
</evidence>
<dbReference type="AlphaFoldDB" id="F7XM02"/>
<dbReference type="Gene3D" id="3.30.450.20">
    <property type="entry name" value="PAS domain"/>
    <property type="match status" value="2"/>
</dbReference>
<dbReference type="OrthoDB" id="8127at2157"/>
<evidence type="ECO:0000256" key="1">
    <source>
        <dbReference type="ARBA" id="ARBA00000085"/>
    </source>
</evidence>
<dbReference type="EC" id="2.7.13.3" evidence="2"/>
<dbReference type="InterPro" id="IPR031621">
    <property type="entry name" value="HisKA_7TM"/>
</dbReference>
<dbReference type="GO" id="GO:0004673">
    <property type="term" value="F:protein histidine kinase activity"/>
    <property type="evidence" value="ECO:0007669"/>
    <property type="project" value="UniProtKB-EC"/>
</dbReference>
<sequence length="677" mass="77631">MISEISLQLFVLNALLFCTVILILVSALCFKNHNKQGTNSIATLMLAGAAYSIAYFFELQSSDVFSATMWLNFQLSVIYLLPAIWLIFVLQYTGKSNSLKAPVVIAIFLVPVISMVMLSTNHIHYMFYYDLTIKSLNGLYIIDFQRGTWGYFHIIYLNLFLLAGTLLLFNEYRKSTGYYKKNYMILLVGAFFPWIALIINLLNKNPYSIDMGPFGIFIASMFFGYGIFYYKIFDPLPVVRSQIFNEMTDGIVLVDGQNRITDINRTAVDLFGNEVCIKGQPLGNLFKPFQILNGKNVGDVEHIECFSETEGHKKWIDIRSSCIKSKNGEHTGKLFIFRDITEKKTIEQKLHDNELWLRLILKNVPAVIFRCCNDPDWTMEFLDDKIEELTGYRSVDFINSTTRPYSSIIHPDDKEFVKQSIQKAIDANIFYDIEYRVITSDGSIKWVGERGKVNPKNMIDGTIFDITDKVKVRNVQKNEILLKEIHHRVKNNLQVISSLINLEKRNLNDELLEAVLTRSQTRIRSMSIAHEKLYEADDYANINMPDYVKQISDYLIQLYKQNENVMVHVNVENVNLGIDTATPVGLLLNEMITNSLKHAYPSQKSGNIYIGFRSVDDSYVFTVSDDGIGLPENIDPKKSNSLGLKLISMLTQQLHGNLHINRTRGTKFTINFKKNIE</sequence>
<gene>
    <name evidence="13" type="ordered locus">Mzhil_1077</name>
</gene>
<feature type="transmembrane region" description="Helical" evidence="9">
    <location>
        <begin position="182"/>
        <end position="202"/>
    </location>
</feature>
<dbReference type="Gene3D" id="3.30.565.10">
    <property type="entry name" value="Histidine kinase-like ATPase, C-terminal domain"/>
    <property type="match status" value="1"/>
</dbReference>
<feature type="transmembrane region" description="Helical" evidence="9">
    <location>
        <begin position="102"/>
        <end position="128"/>
    </location>
</feature>